<feature type="transmembrane region" description="Helical" evidence="2">
    <location>
        <begin position="212"/>
        <end position="233"/>
    </location>
</feature>
<feature type="transmembrane region" description="Helical" evidence="2">
    <location>
        <begin position="385"/>
        <end position="405"/>
    </location>
</feature>
<gene>
    <name evidence="3" type="ORF">HZZ10_01915</name>
</gene>
<dbReference type="AlphaFoldDB" id="A0A853ERD7"/>
<evidence type="ECO:0000313" key="3">
    <source>
        <dbReference type="EMBL" id="NYS92292.1"/>
    </source>
</evidence>
<feature type="compositionally biased region" description="Low complexity" evidence="1">
    <location>
        <begin position="449"/>
        <end position="478"/>
    </location>
</feature>
<sequence>MNRGPRSDDPTSTRPGAVRRTLEQPEKTRRWPSLDLGAPWVSGVLGAVQALVFSLAVVVVPAIAMAVAANAQLSAVTSGWTAAVPVAARLWLLGHGAPLHTGAATVTLVPLGITAVAVFAVLVSARRTIVATRSALWTAVATYVVGVLLVALVTGSTDGLQLASSVVGGLVVALLGLGWGLLTGPEPGPLVAQARALVARVPQLLRVGVRGALSAAAVLGVLAGLLTLFWVLMGWSTVGDVLSDLSLDAASTISLGIAQLAVLPNLAVLAVTWLAGPGFSVGSGTHFGPDFVTSGPLPAIPLLGALPAPSTGGGIALWAPVLVVVAGICGGWAATRRTDSLVWWHVVPLAGLVGVGSGLVTAIMVGLASGVAGPGRLADVGASPVYLGGCVAAQTGLGALLVLLATRAEVHAAVVAAWRSVRGRGRAGGDAEVDPGAGGAGSSTGEGPGTAAPAEETAGAAPTKGASTTTSTSTAAPAPTTPPQSVSDDL</sequence>
<feature type="compositionally biased region" description="Basic and acidic residues" evidence="1">
    <location>
        <begin position="1"/>
        <end position="11"/>
    </location>
</feature>
<feature type="transmembrane region" description="Helical" evidence="2">
    <location>
        <begin position="135"/>
        <end position="154"/>
    </location>
</feature>
<evidence type="ECO:0000256" key="1">
    <source>
        <dbReference type="SAM" id="MobiDB-lite"/>
    </source>
</evidence>
<feature type="transmembrane region" description="Helical" evidence="2">
    <location>
        <begin position="253"/>
        <end position="275"/>
    </location>
</feature>
<organism evidence="3 4">
    <name type="scientific">Sanguibacter inulinus</name>
    <dbReference type="NCBI Taxonomy" id="60922"/>
    <lineage>
        <taxon>Bacteria</taxon>
        <taxon>Bacillati</taxon>
        <taxon>Actinomycetota</taxon>
        <taxon>Actinomycetes</taxon>
        <taxon>Micrococcales</taxon>
        <taxon>Sanguibacteraceae</taxon>
        <taxon>Sanguibacter</taxon>
    </lineage>
</organism>
<accession>A0A853ERD7</accession>
<protein>
    <submittedName>
        <fullName evidence="3">Uncharacterized protein</fullName>
    </submittedName>
</protein>
<feature type="region of interest" description="Disordered" evidence="1">
    <location>
        <begin position="425"/>
        <end position="490"/>
    </location>
</feature>
<feature type="transmembrane region" description="Helical" evidence="2">
    <location>
        <begin position="40"/>
        <end position="66"/>
    </location>
</feature>
<keyword evidence="4" id="KW-1185">Reference proteome</keyword>
<keyword evidence="2" id="KW-1133">Transmembrane helix</keyword>
<evidence type="ECO:0000256" key="2">
    <source>
        <dbReference type="SAM" id="Phobius"/>
    </source>
</evidence>
<feature type="transmembrane region" description="Helical" evidence="2">
    <location>
        <begin position="73"/>
        <end position="92"/>
    </location>
</feature>
<name>A0A853ERD7_9MICO</name>
<keyword evidence="2" id="KW-0812">Transmembrane</keyword>
<feature type="transmembrane region" description="Helical" evidence="2">
    <location>
        <begin position="104"/>
        <end position="123"/>
    </location>
</feature>
<feature type="transmembrane region" description="Helical" evidence="2">
    <location>
        <begin position="341"/>
        <end position="365"/>
    </location>
</feature>
<comment type="caution">
    <text evidence="3">The sequence shown here is derived from an EMBL/GenBank/DDBJ whole genome shotgun (WGS) entry which is preliminary data.</text>
</comment>
<feature type="transmembrane region" description="Helical" evidence="2">
    <location>
        <begin position="315"/>
        <end position="334"/>
    </location>
</feature>
<feature type="region of interest" description="Disordered" evidence="1">
    <location>
        <begin position="1"/>
        <end position="28"/>
    </location>
</feature>
<dbReference type="Pfam" id="PF19877">
    <property type="entry name" value="DUF6350"/>
    <property type="match status" value="1"/>
</dbReference>
<dbReference type="InterPro" id="IPR045931">
    <property type="entry name" value="DUF6350"/>
</dbReference>
<feature type="compositionally biased region" description="Gly residues" evidence="1">
    <location>
        <begin position="436"/>
        <end position="448"/>
    </location>
</feature>
<dbReference type="EMBL" id="JACBYE010000003">
    <property type="protein sequence ID" value="NYS92292.1"/>
    <property type="molecule type" value="Genomic_DNA"/>
</dbReference>
<proteinExistence type="predicted"/>
<dbReference type="Proteomes" id="UP000561011">
    <property type="component" value="Unassembled WGS sequence"/>
</dbReference>
<evidence type="ECO:0000313" key="4">
    <source>
        <dbReference type="Proteomes" id="UP000561011"/>
    </source>
</evidence>
<keyword evidence="2" id="KW-0472">Membrane</keyword>
<dbReference type="RefSeq" id="WP_179912199.1">
    <property type="nucleotide sequence ID" value="NZ_JACBYE010000003.1"/>
</dbReference>
<reference evidence="3 4" key="1">
    <citation type="submission" date="2020-07" db="EMBL/GenBank/DDBJ databases">
        <title>MOT database genomes.</title>
        <authorList>
            <person name="Joseph S."/>
            <person name="Aduse-Opoku J."/>
            <person name="Hashim A."/>
            <person name="Wade W."/>
            <person name="Curtis M."/>
        </authorList>
    </citation>
    <scope>NUCLEOTIDE SEQUENCE [LARGE SCALE GENOMIC DNA]</scope>
    <source>
        <strain evidence="3 4">DSM 100099</strain>
    </source>
</reference>
<feature type="transmembrane region" description="Helical" evidence="2">
    <location>
        <begin position="160"/>
        <end position="182"/>
    </location>
</feature>
<feature type="transmembrane region" description="Helical" evidence="2">
    <location>
        <begin position="287"/>
        <end position="309"/>
    </location>
</feature>